<evidence type="ECO:0000256" key="2">
    <source>
        <dbReference type="ARBA" id="ARBA00022737"/>
    </source>
</evidence>
<organism evidence="7 8">
    <name type="scientific">Cuscuta campestris</name>
    <dbReference type="NCBI Taxonomy" id="132261"/>
    <lineage>
        <taxon>Eukaryota</taxon>
        <taxon>Viridiplantae</taxon>
        <taxon>Streptophyta</taxon>
        <taxon>Embryophyta</taxon>
        <taxon>Tracheophyta</taxon>
        <taxon>Spermatophyta</taxon>
        <taxon>Magnoliopsida</taxon>
        <taxon>eudicotyledons</taxon>
        <taxon>Gunneridae</taxon>
        <taxon>Pentapetalae</taxon>
        <taxon>asterids</taxon>
        <taxon>lamiids</taxon>
        <taxon>Solanales</taxon>
        <taxon>Convolvulaceae</taxon>
        <taxon>Cuscuteae</taxon>
        <taxon>Cuscuta</taxon>
        <taxon>Cuscuta subgen. Grammica</taxon>
        <taxon>Cuscuta sect. Cleistogrammica</taxon>
    </lineage>
</organism>
<dbReference type="Pfam" id="PF01843">
    <property type="entry name" value="DIL"/>
    <property type="match status" value="1"/>
</dbReference>
<feature type="coiled-coil region" evidence="5">
    <location>
        <begin position="83"/>
        <end position="181"/>
    </location>
</feature>
<reference evidence="7 8" key="1">
    <citation type="submission" date="2018-04" db="EMBL/GenBank/DDBJ databases">
        <authorList>
            <person name="Vogel A."/>
        </authorList>
    </citation>
    <scope>NUCLEOTIDE SEQUENCE [LARGE SCALE GENOMIC DNA]</scope>
</reference>
<keyword evidence="4 5" id="KW-0175">Coiled coil</keyword>
<dbReference type="SUPFAM" id="SSF52540">
    <property type="entry name" value="P-loop containing nucleoside triphosphate hydrolases"/>
    <property type="match status" value="1"/>
</dbReference>
<protein>
    <recommendedName>
        <fullName evidence="6">Dilute domain-containing protein</fullName>
    </recommendedName>
</protein>
<dbReference type="Proteomes" id="UP000595140">
    <property type="component" value="Unassembled WGS sequence"/>
</dbReference>
<dbReference type="CDD" id="cd23767">
    <property type="entry name" value="IQCD"/>
    <property type="match status" value="2"/>
</dbReference>
<keyword evidence="8" id="KW-1185">Reference proteome</keyword>
<comment type="subcellular location">
    <subcellularLocation>
        <location evidence="1">Plastid</location>
    </subcellularLocation>
</comment>
<dbReference type="GO" id="GO:0007015">
    <property type="term" value="P:actin filament organization"/>
    <property type="evidence" value="ECO:0007669"/>
    <property type="project" value="InterPro"/>
</dbReference>
<dbReference type="AlphaFoldDB" id="A0A484M0C0"/>
<dbReference type="Gene3D" id="1.20.5.190">
    <property type="match status" value="1"/>
</dbReference>
<dbReference type="PANTHER" id="PTHR16027:SF6">
    <property type="entry name" value="DILUTE DOMAIN-CONTAINING PROTEIN"/>
    <property type="match status" value="1"/>
</dbReference>
<keyword evidence="2" id="KW-0677">Repeat</keyword>
<dbReference type="Pfam" id="PF00612">
    <property type="entry name" value="IQ"/>
    <property type="match status" value="2"/>
</dbReference>
<dbReference type="InterPro" id="IPR027417">
    <property type="entry name" value="P-loop_NTPase"/>
</dbReference>
<dbReference type="EMBL" id="OOIL02002347">
    <property type="protein sequence ID" value="VFQ82232.1"/>
    <property type="molecule type" value="Genomic_DNA"/>
</dbReference>
<evidence type="ECO:0000256" key="3">
    <source>
        <dbReference type="ARBA" id="ARBA00022860"/>
    </source>
</evidence>
<evidence type="ECO:0000256" key="1">
    <source>
        <dbReference type="ARBA" id="ARBA00004474"/>
    </source>
</evidence>
<evidence type="ECO:0000259" key="6">
    <source>
        <dbReference type="PROSITE" id="PS51126"/>
    </source>
</evidence>
<proteinExistence type="predicted"/>
<dbReference type="SMART" id="SM00015">
    <property type="entry name" value="IQ"/>
    <property type="match status" value="2"/>
</dbReference>
<gene>
    <name evidence="7" type="ORF">CCAM_LOCUS24008</name>
</gene>
<dbReference type="PROSITE" id="PS51126">
    <property type="entry name" value="DILUTE"/>
    <property type="match status" value="1"/>
</dbReference>
<dbReference type="CDD" id="cd15475">
    <property type="entry name" value="MyosinXI_CBD"/>
    <property type="match status" value="1"/>
</dbReference>
<evidence type="ECO:0000256" key="5">
    <source>
        <dbReference type="SAM" id="Coils"/>
    </source>
</evidence>
<dbReference type="FunFam" id="1.20.5.190:FF:000001">
    <property type="entry name" value="unconventional myosin-Va"/>
    <property type="match status" value="1"/>
</dbReference>
<accession>A0A484M0C0</accession>
<evidence type="ECO:0000256" key="4">
    <source>
        <dbReference type="ARBA" id="ARBA00023054"/>
    </source>
</evidence>
<feature type="domain" description="Dilute" evidence="6">
    <location>
        <begin position="259"/>
        <end position="539"/>
    </location>
</feature>
<evidence type="ECO:0000313" key="7">
    <source>
        <dbReference type="EMBL" id="VFQ82232.1"/>
    </source>
</evidence>
<dbReference type="PROSITE" id="PS50096">
    <property type="entry name" value="IQ"/>
    <property type="match status" value="2"/>
</dbReference>
<dbReference type="InterPro" id="IPR037975">
    <property type="entry name" value="MyosinXI_CBD"/>
</dbReference>
<dbReference type="PANTHER" id="PTHR16027">
    <property type="entry name" value="DILUTE DOMAIN-CONTAINING PROTEIN YPR089W"/>
    <property type="match status" value="1"/>
</dbReference>
<dbReference type="InterPro" id="IPR002710">
    <property type="entry name" value="Dilute_dom"/>
</dbReference>
<name>A0A484M0C0_9ASTE</name>
<dbReference type="InterPro" id="IPR000048">
    <property type="entry name" value="IQ_motif_EF-hand-BS"/>
</dbReference>
<dbReference type="GO" id="GO:0005516">
    <property type="term" value="F:calmodulin binding"/>
    <property type="evidence" value="ECO:0007669"/>
    <property type="project" value="UniProtKB-KW"/>
</dbReference>
<dbReference type="SMART" id="SM01132">
    <property type="entry name" value="DIL"/>
    <property type="match status" value="1"/>
</dbReference>
<dbReference type="GO" id="GO:0009536">
    <property type="term" value="C:plastid"/>
    <property type="evidence" value="ECO:0007669"/>
    <property type="project" value="UniProtKB-SubCell"/>
</dbReference>
<keyword evidence="3" id="KW-0112">Calmodulin-binding</keyword>
<dbReference type="InterPro" id="IPR052072">
    <property type="entry name" value="Vascular_dev_regulator"/>
</dbReference>
<evidence type="ECO:0000313" key="8">
    <source>
        <dbReference type="Proteomes" id="UP000595140"/>
    </source>
</evidence>
<sequence>MASLMIGKFGRMFLAKKTYKLLCISVVSIQTGLRGMAACNELSYRRKEKAAITIQSHFCGFVARIHYKRMKKAAVTTQCAWRVRVARRELRKLKMAAKEAAALQATNSILEKQVEELSSQLELEKRIRAGIEEAKTEEIMKLQSALEEIQLHLQETKDLLMREHEKAKEAARIEEAQTEELPSENGHQDPQAAKALKPFGTLSLRRSQIDRQRESVDILFKCIKEDLAFSKGKPVAAFTIYKCLLHWRSFEVERTNVFDRLIQVIGSAIEDESNNKCMAYWLSNTSVLLFLLQHTLRANTVSTPSKPPQPTTFFGRMFSRSSLSSANLSVGGLDGIRQVEAKYPALLFKQQLTAYVEKIYGIIRENHKKELSSLLSSCIQAPTESSGSSPGNPWQSIAENLNGLVNILNENYVPQILVQNMTIQIFSYINVQLFNSILLQKECCTFNNGEHIKAGLDELELWCRHTKEEFVGSSWDELRHIREAVGFLVLHHKARITYDDLITDLCPLYRLCMLCWDDSNNTESVSADVIASIKVLVSEGNSDDTENHSFVLDDNSSIPFAVEELSRSLRDINFTGVKPAAVLLEHQGFEFLRE</sequence>
<dbReference type="OrthoDB" id="6108017at2759"/>